<dbReference type="InterPro" id="IPR006218">
    <property type="entry name" value="DAHP1/KDSA"/>
</dbReference>
<evidence type="ECO:0000256" key="7">
    <source>
        <dbReference type="ARBA" id="ARBA00023141"/>
    </source>
</evidence>
<gene>
    <name evidence="14" type="ORF">G1C98_0231</name>
</gene>
<evidence type="ECO:0000256" key="5">
    <source>
        <dbReference type="ARBA" id="ARBA00022605"/>
    </source>
</evidence>
<evidence type="ECO:0000256" key="11">
    <source>
        <dbReference type="ARBA" id="ARBA00047508"/>
    </source>
</evidence>
<dbReference type="GO" id="GO:0005737">
    <property type="term" value="C:cytoplasm"/>
    <property type="evidence" value="ECO:0007669"/>
    <property type="project" value="TreeGrafter"/>
</dbReference>
<protein>
    <recommendedName>
        <fullName evidence="4">3-deoxy-7-phosphoheptulonate synthase</fullName>
        <ecNumber evidence="4">2.5.1.54</ecNumber>
    </recommendedName>
    <alternativeName>
        <fullName evidence="10">3-deoxy-D-arabino-heptulosonate 7-phosphate synthase</fullName>
    </alternativeName>
    <alternativeName>
        <fullName evidence="9">DAHP synthase</fullName>
    </alternativeName>
    <alternativeName>
        <fullName evidence="8">Phospho-2-keto-3-deoxyheptonate aldolase</fullName>
    </alternativeName>
</protein>
<evidence type="ECO:0000256" key="2">
    <source>
        <dbReference type="ARBA" id="ARBA00004688"/>
    </source>
</evidence>
<dbReference type="PANTHER" id="PTHR21225">
    <property type="entry name" value="PHOSPHO-2-DEHYDRO-3-DEOXYHEPTONATE ALDOLASE DAHP SYNTHETASE"/>
    <property type="match status" value="1"/>
</dbReference>
<dbReference type="EC" id="2.5.1.54" evidence="4"/>
<evidence type="ECO:0000256" key="1">
    <source>
        <dbReference type="ARBA" id="ARBA00003726"/>
    </source>
</evidence>
<evidence type="ECO:0000256" key="9">
    <source>
        <dbReference type="ARBA" id="ARBA00031349"/>
    </source>
</evidence>
<dbReference type="NCBIfam" id="NF009395">
    <property type="entry name" value="PRK12755.1"/>
    <property type="match status" value="1"/>
</dbReference>
<dbReference type="PANTHER" id="PTHR21225:SF12">
    <property type="entry name" value="PHOSPHO-2-DEHYDRO-3-DEOXYHEPTONATE ALDOLASE, TYROSINE-INHIBITED"/>
    <property type="match status" value="1"/>
</dbReference>
<comment type="caution">
    <text evidence="14">The sequence shown here is derived from an EMBL/GenBank/DDBJ whole genome shotgun (WGS) entry which is preliminary data.</text>
</comment>
<evidence type="ECO:0000313" key="14">
    <source>
        <dbReference type="EMBL" id="NMM95495.1"/>
    </source>
</evidence>
<organism evidence="14 15">
    <name type="scientific">Bifidobacterium erythrocebi</name>
    <dbReference type="NCBI Taxonomy" id="2675325"/>
    <lineage>
        <taxon>Bacteria</taxon>
        <taxon>Bacillati</taxon>
        <taxon>Actinomycetota</taxon>
        <taxon>Actinomycetes</taxon>
        <taxon>Bifidobacteriales</taxon>
        <taxon>Bifidobacteriaceae</taxon>
        <taxon>Bifidobacterium</taxon>
    </lineage>
</organism>
<dbReference type="GO" id="GO:0008652">
    <property type="term" value="P:amino acid biosynthetic process"/>
    <property type="evidence" value="ECO:0007669"/>
    <property type="project" value="UniProtKB-KW"/>
</dbReference>
<evidence type="ECO:0000256" key="4">
    <source>
        <dbReference type="ARBA" id="ARBA00012694"/>
    </source>
</evidence>
<dbReference type="Pfam" id="PF00793">
    <property type="entry name" value="DAHP_synth_1"/>
    <property type="match status" value="1"/>
</dbReference>
<evidence type="ECO:0000259" key="13">
    <source>
        <dbReference type="Pfam" id="PF00793"/>
    </source>
</evidence>
<feature type="region of interest" description="Disordered" evidence="12">
    <location>
        <begin position="1"/>
        <end position="20"/>
    </location>
</feature>
<evidence type="ECO:0000256" key="3">
    <source>
        <dbReference type="ARBA" id="ARBA00007985"/>
    </source>
</evidence>
<dbReference type="Gene3D" id="3.20.20.70">
    <property type="entry name" value="Aldolase class I"/>
    <property type="match status" value="1"/>
</dbReference>
<keyword evidence="7" id="KW-0057">Aromatic amino acid biosynthesis</keyword>
<dbReference type="InterPro" id="IPR013785">
    <property type="entry name" value="Aldolase_TIM"/>
</dbReference>
<dbReference type="InterPro" id="IPR006219">
    <property type="entry name" value="DAHP_synth_1"/>
</dbReference>
<proteinExistence type="inferred from homology"/>
<keyword evidence="15" id="KW-1185">Reference proteome</keyword>
<dbReference type="GO" id="GO:0009423">
    <property type="term" value="P:chorismate biosynthetic process"/>
    <property type="evidence" value="ECO:0007669"/>
    <property type="project" value="UniProtKB-UniPathway"/>
</dbReference>
<dbReference type="UniPathway" id="UPA00053">
    <property type="reaction ID" value="UER00084"/>
</dbReference>
<dbReference type="FunFam" id="3.20.20.70:FF:000005">
    <property type="entry name" value="Phospho-2-dehydro-3-deoxyheptonate aldolase"/>
    <property type="match status" value="1"/>
</dbReference>
<dbReference type="NCBIfam" id="TIGR00034">
    <property type="entry name" value="aroFGH"/>
    <property type="match status" value="1"/>
</dbReference>
<evidence type="ECO:0000313" key="15">
    <source>
        <dbReference type="Proteomes" id="UP000529710"/>
    </source>
</evidence>
<feature type="compositionally biased region" description="Polar residues" evidence="12">
    <location>
        <begin position="1"/>
        <end position="10"/>
    </location>
</feature>
<comment type="catalytic activity">
    <reaction evidence="11">
        <text>D-erythrose 4-phosphate + phosphoenolpyruvate + H2O = 7-phospho-2-dehydro-3-deoxy-D-arabino-heptonate + phosphate</text>
        <dbReference type="Rhea" id="RHEA:14717"/>
        <dbReference type="ChEBI" id="CHEBI:15377"/>
        <dbReference type="ChEBI" id="CHEBI:16897"/>
        <dbReference type="ChEBI" id="CHEBI:43474"/>
        <dbReference type="ChEBI" id="CHEBI:58394"/>
        <dbReference type="ChEBI" id="CHEBI:58702"/>
        <dbReference type="EC" id="2.5.1.54"/>
    </reaction>
</comment>
<dbReference type="AlphaFoldDB" id="A0A7Y0ESA5"/>
<comment type="pathway">
    <text evidence="2">Metabolic intermediate biosynthesis; chorismate biosynthesis; chorismate from D-erythrose 4-phosphate and phosphoenolpyruvate: step 1/7.</text>
</comment>
<accession>A0A7Y0ESA5</accession>
<evidence type="ECO:0000256" key="10">
    <source>
        <dbReference type="ARBA" id="ARBA00032193"/>
    </source>
</evidence>
<comment type="function">
    <text evidence="1">Stereospecific condensation of phosphoenolpyruvate (PEP) and D-erythrose-4-phosphate (E4P) giving rise to 3-deoxy-D-arabino-heptulosonate-7-phosphate (DAHP).</text>
</comment>
<keyword evidence="6" id="KW-0808">Transferase</keyword>
<keyword evidence="5" id="KW-0028">Amino-acid biosynthesis</keyword>
<sequence>MQQQDGTSLALSAGGVAKPLNRPEEMRAIRQAMDEGKNPLTATDVPRWEDQVGVSRIVNRRVLEFEVLPTPAQVLSDQPLSEQAQELVARSRDEIRACLYGQDDRLLVIVGPCSVHDPKAALDYARRLAALKNELDDHLLIVMRVYFEKPRTTVGWKGLINDPDIDGSCNIRKGLLLARRTLLDVLGEGLACATEFLEPTSPQYISDAVSWGAIGARNTESQVHRQLASGLSMPIGFKNATDGSVKAPTDSCFASAQQHTFFGIDHLGRAAVVKTLGNPDCHVVLRGSSSGPNYDAASIAQTMSTIRAEMPADSAAAHGVIVDCSHGNSGKDEHRQAEVVRNIASRIAAGEQGITGIMMESFIEGGNQPAAPLDQLVYGKSITDRCLSWKDTEQLLRELAQAVATRRWN</sequence>
<name>A0A7Y0ESA5_9BIFI</name>
<dbReference type="RefSeq" id="WP_169078479.1">
    <property type="nucleotide sequence ID" value="NZ_JAAIIF010000005.1"/>
</dbReference>
<dbReference type="SUPFAM" id="SSF51569">
    <property type="entry name" value="Aldolase"/>
    <property type="match status" value="1"/>
</dbReference>
<evidence type="ECO:0000256" key="6">
    <source>
        <dbReference type="ARBA" id="ARBA00022679"/>
    </source>
</evidence>
<reference evidence="14 15" key="1">
    <citation type="submission" date="2020-02" db="EMBL/GenBank/DDBJ databases">
        <title>Characterization of phylogenetic diversity of novel bifidobacterial species isolated in Czech ZOOs.</title>
        <authorList>
            <person name="Lugli G.A."/>
            <person name="Vera N.B."/>
            <person name="Ventura M."/>
        </authorList>
    </citation>
    <scope>NUCLEOTIDE SEQUENCE [LARGE SCALE GENOMIC DNA]</scope>
    <source>
        <strain evidence="14 15">DSM 109960</strain>
    </source>
</reference>
<evidence type="ECO:0000256" key="8">
    <source>
        <dbReference type="ARBA" id="ARBA00031111"/>
    </source>
</evidence>
<comment type="similarity">
    <text evidence="3">Belongs to the class-I DAHP synthase family.</text>
</comment>
<dbReference type="GO" id="GO:0009073">
    <property type="term" value="P:aromatic amino acid family biosynthetic process"/>
    <property type="evidence" value="ECO:0007669"/>
    <property type="project" value="UniProtKB-KW"/>
</dbReference>
<dbReference type="Proteomes" id="UP000529710">
    <property type="component" value="Unassembled WGS sequence"/>
</dbReference>
<feature type="domain" description="DAHP synthetase I/KDSA" evidence="13">
    <location>
        <begin position="97"/>
        <end position="396"/>
    </location>
</feature>
<dbReference type="GO" id="GO:0003849">
    <property type="term" value="F:3-deoxy-7-phosphoheptulonate synthase activity"/>
    <property type="evidence" value="ECO:0007669"/>
    <property type="project" value="UniProtKB-EC"/>
</dbReference>
<dbReference type="EMBL" id="JAAIIF010000005">
    <property type="protein sequence ID" value="NMM95495.1"/>
    <property type="molecule type" value="Genomic_DNA"/>
</dbReference>
<evidence type="ECO:0000256" key="12">
    <source>
        <dbReference type="SAM" id="MobiDB-lite"/>
    </source>
</evidence>